<dbReference type="EC" id="2.7.7.48" evidence="7"/>
<dbReference type="InterPro" id="IPR001795">
    <property type="entry name" value="RNA-dir_pol_luteovirus"/>
</dbReference>
<evidence type="ECO:0000313" key="8">
    <source>
        <dbReference type="EMBL" id="UXL82813.1"/>
    </source>
</evidence>
<proteinExistence type="inferred from homology"/>
<organism evidence="8">
    <name type="scientific">Conidiobolus heterosporus totivirus 2</name>
    <dbReference type="NCBI Taxonomy" id="2980978"/>
    <lineage>
        <taxon>Viruses</taxon>
        <taxon>Riboviria</taxon>
        <taxon>Orthornavirae</taxon>
        <taxon>Duplornaviricota</taxon>
        <taxon>Chrymotiviricetes</taxon>
        <taxon>Ghabrivirales</taxon>
        <taxon>Alphatotivirineae</taxon>
        <taxon>Orthototiviridae</taxon>
        <taxon>Totivirus</taxon>
    </lineage>
</organism>
<protein>
    <recommendedName>
        <fullName evidence="7">RNA-directed RNA polymerase</fullName>
        <ecNumber evidence="7">2.7.7.48</ecNumber>
    </recommendedName>
</protein>
<keyword evidence="7" id="KW-0693">Viral RNA replication</keyword>
<evidence type="ECO:0000256" key="1">
    <source>
        <dbReference type="ARBA" id="ARBA00010455"/>
    </source>
</evidence>
<comment type="similarity">
    <text evidence="1">Belongs to the totiviridae RNA-directed RNA polymerase family.</text>
</comment>
<name>A0A977WKN5_9VIRU</name>
<dbReference type="GO" id="GO:0003723">
    <property type="term" value="F:RNA binding"/>
    <property type="evidence" value="ECO:0007669"/>
    <property type="project" value="InterPro"/>
</dbReference>
<evidence type="ECO:0000256" key="6">
    <source>
        <dbReference type="ARBA" id="ARBA00048744"/>
    </source>
</evidence>
<evidence type="ECO:0000256" key="5">
    <source>
        <dbReference type="ARBA" id="ARBA00022741"/>
    </source>
</evidence>
<reference evidence="8" key="1">
    <citation type="submission" date="2021-06" db="EMBL/GenBank/DDBJ databases">
        <authorList>
            <person name="Shi N."/>
            <person name="Huang B."/>
        </authorList>
    </citation>
    <scope>NUCLEOTIDE SEQUENCE</scope>
    <source>
        <strain evidence="8">NSBH5</strain>
    </source>
</reference>
<dbReference type="SUPFAM" id="SSF56672">
    <property type="entry name" value="DNA/RNA polymerases"/>
    <property type="match status" value="1"/>
</dbReference>
<accession>A0A977WKN5</accession>
<evidence type="ECO:0000256" key="7">
    <source>
        <dbReference type="RuleBase" id="RU364050"/>
    </source>
</evidence>
<keyword evidence="5 7" id="KW-0547">Nucleotide-binding</keyword>
<keyword evidence="3 7" id="KW-0808">Transferase</keyword>
<dbReference type="EMBL" id="MZ600509">
    <property type="protein sequence ID" value="UXL82813.1"/>
    <property type="molecule type" value="Genomic_RNA"/>
</dbReference>
<dbReference type="Pfam" id="PF02123">
    <property type="entry name" value="RdRP_4"/>
    <property type="match status" value="1"/>
</dbReference>
<keyword evidence="2 7" id="KW-0696">RNA-directed RNA polymerase</keyword>
<dbReference type="GO" id="GO:0000166">
    <property type="term" value="F:nucleotide binding"/>
    <property type="evidence" value="ECO:0007669"/>
    <property type="project" value="UniProtKB-KW"/>
</dbReference>
<evidence type="ECO:0000256" key="2">
    <source>
        <dbReference type="ARBA" id="ARBA00022484"/>
    </source>
</evidence>
<keyword evidence="4 7" id="KW-0548">Nucleotidyltransferase</keyword>
<evidence type="ECO:0000256" key="3">
    <source>
        <dbReference type="ARBA" id="ARBA00022679"/>
    </source>
</evidence>
<evidence type="ECO:0000256" key="4">
    <source>
        <dbReference type="ARBA" id="ARBA00022695"/>
    </source>
</evidence>
<dbReference type="InterPro" id="IPR043502">
    <property type="entry name" value="DNA/RNA_pol_sf"/>
</dbReference>
<comment type="catalytic activity">
    <reaction evidence="6 7">
        <text>RNA(n) + a ribonucleoside 5'-triphosphate = RNA(n+1) + diphosphate</text>
        <dbReference type="Rhea" id="RHEA:21248"/>
        <dbReference type="Rhea" id="RHEA-COMP:14527"/>
        <dbReference type="Rhea" id="RHEA-COMP:17342"/>
        <dbReference type="ChEBI" id="CHEBI:33019"/>
        <dbReference type="ChEBI" id="CHEBI:61557"/>
        <dbReference type="ChEBI" id="CHEBI:140395"/>
        <dbReference type="EC" id="2.7.7.48"/>
    </reaction>
</comment>
<dbReference type="GO" id="GO:0003968">
    <property type="term" value="F:RNA-directed RNA polymerase activity"/>
    <property type="evidence" value="ECO:0007669"/>
    <property type="project" value="UniProtKB-KW"/>
</dbReference>
<dbReference type="GO" id="GO:0006351">
    <property type="term" value="P:DNA-templated transcription"/>
    <property type="evidence" value="ECO:0007669"/>
    <property type="project" value="InterPro"/>
</dbReference>
<sequence>MSLQSMKKCCAATLRIIYGGGVVAVEDALEVGVVPDWGPITEHAEPAMTVDVLPEYERPPAQFSDIMKVSVTTIWRLKLHEEYPLIMEAIAAQAGELEYAVAALCIWLTTPTAQYLCSRVPLHRLKMSRWEEHAKTALVKARQYGAVFGGGGADTDHAFRLRKLMALIGRTMEEADWDKEMLERISDTTPKAAFGNGVVSGRAYSDIRDRVLKRVAEAAVSKVRKNAGSLSEYWLKRWWQSPRGTSSKGADTKRALKGRDQRLDFNMRPIKPTVAETLNYAGLLGMLSSVPRAVARGSTKPEPGKKRRALLAVDDTTAFIAGYASDRIEQGLKLDGMVLQQMPEDVAEWAAFDQGRQVWRVSNDYTNFNILHSLRSLQLVDLAFEKAWSKVPHKWARDKEAACRWVAQSYNDSWMNTPKGTARARCGLWSGHRNTARDNTILHLVYLECVKSVQRALFGDYANTSKQRICGDDEVLAYDHWAPAVMHTLVTDAIGFSSKVEKGLLSRRHDEFLQLMRSPGNVPSYPVAHTILTYCSGNWYKDPVRDLGSTVKDVQDHAWDMVLGGVPVKVAQQLAGVVLDYLMQCKDENGKLVKLEWNNYIGCGLPEGHPLFGKRTLGSPIVTVEKGKLNVPVHATKDSTHKEEPVWKAIGNARRDEIMSERAWQSYRVVARDWLQEQYDKKALEVWPERHTYWQISDVERARIPNNRWRAGRAETVPRSLRAVAVQAGMPPELLGTDDQWKAMAVLRPKDRALLTSARATAQGPTIGWRWEVPPLLRAI</sequence>